<evidence type="ECO:0000313" key="5">
    <source>
        <dbReference type="EMBL" id="VAW48160.1"/>
    </source>
</evidence>
<evidence type="ECO:0000259" key="3">
    <source>
        <dbReference type="PROSITE" id="PS50936"/>
    </source>
</evidence>
<dbReference type="InterPro" id="IPR010914">
    <property type="entry name" value="RsgA_GTPase_dom"/>
</dbReference>
<keyword evidence="2" id="KW-0342">GTP-binding</keyword>
<dbReference type="NCBIfam" id="TIGR00157">
    <property type="entry name" value="ribosome small subunit-dependent GTPase A"/>
    <property type="match status" value="1"/>
</dbReference>
<dbReference type="PANTHER" id="PTHR32120">
    <property type="entry name" value="SMALL RIBOSOMAL SUBUNIT BIOGENESIS GTPASE RSGA"/>
    <property type="match status" value="1"/>
</dbReference>
<dbReference type="InterPro" id="IPR004881">
    <property type="entry name" value="Ribosome_biogen_GTPase_RsgA"/>
</dbReference>
<sequence length="292" mass="33172">MTDLYRVTSTQKTTATLLNCEDHSQIKAFFARKLKPICGDVVEIESSKAAYIIKKIQKRFNSFCRADNRGRKQHMAANVDQIMIVMAVKPFPTRDILNRYLVTAEHEGINPILIFNKSDLDAKIFISIINQYEKLGYQVFKTSTDEEQSINAVKPLLKDKTTVIVGQSGVGKSSITRVMMPSVVLKTGKLSEKTGKGAHTTSVTQMYYDEPLNANIIDSPGVWEYGLWVMTPHEIAGGFREFQDYLGQCKFSNCTHIHEPECAIMQAVKQGHIRENRYESFLRIVDSMKYWA</sequence>
<dbReference type="GO" id="GO:0005525">
    <property type="term" value="F:GTP binding"/>
    <property type="evidence" value="ECO:0007669"/>
    <property type="project" value="UniProtKB-KW"/>
</dbReference>
<dbReference type="CDD" id="cd01854">
    <property type="entry name" value="YjeQ_EngC"/>
    <property type="match status" value="1"/>
</dbReference>
<dbReference type="GO" id="GO:0003924">
    <property type="term" value="F:GTPase activity"/>
    <property type="evidence" value="ECO:0007669"/>
    <property type="project" value="InterPro"/>
</dbReference>
<dbReference type="PANTHER" id="PTHR32120:SF11">
    <property type="entry name" value="SMALL RIBOSOMAL SUBUNIT BIOGENESIS GTPASE RSGA 1, MITOCHONDRIAL-RELATED"/>
    <property type="match status" value="1"/>
</dbReference>
<name>A0A3B0W6W2_9ZZZZ</name>
<dbReference type="InterPro" id="IPR027417">
    <property type="entry name" value="P-loop_NTPase"/>
</dbReference>
<proteinExistence type="inferred from homology"/>
<dbReference type="PROSITE" id="PS51721">
    <property type="entry name" value="G_CP"/>
    <property type="match status" value="1"/>
</dbReference>
<dbReference type="AlphaFoldDB" id="A0A3B0W6W2"/>
<keyword evidence="1" id="KW-0547">Nucleotide-binding</keyword>
<gene>
    <name evidence="5" type="ORF">MNBD_GAMMA02-1054</name>
</gene>
<dbReference type="EMBL" id="UOFA01000390">
    <property type="protein sequence ID" value="VAW48160.1"/>
    <property type="molecule type" value="Genomic_DNA"/>
</dbReference>
<reference evidence="5" key="1">
    <citation type="submission" date="2018-06" db="EMBL/GenBank/DDBJ databases">
        <authorList>
            <person name="Zhirakovskaya E."/>
        </authorList>
    </citation>
    <scope>NUCLEOTIDE SEQUENCE</scope>
</reference>
<dbReference type="Gene3D" id="3.40.50.300">
    <property type="entry name" value="P-loop containing nucleotide triphosphate hydrolases"/>
    <property type="match status" value="1"/>
</dbReference>
<feature type="domain" description="EngC GTPase" evidence="3">
    <location>
        <begin position="77"/>
        <end position="223"/>
    </location>
</feature>
<dbReference type="Pfam" id="PF03193">
    <property type="entry name" value="RsgA_GTPase"/>
    <property type="match status" value="1"/>
</dbReference>
<dbReference type="HAMAP" id="MF_01820">
    <property type="entry name" value="GTPase_RsgA"/>
    <property type="match status" value="1"/>
</dbReference>
<feature type="domain" description="CP-type G" evidence="4">
    <location>
        <begin position="67"/>
        <end position="225"/>
    </location>
</feature>
<dbReference type="Gene3D" id="1.10.40.50">
    <property type="entry name" value="Probable gtpase engc, domain 3"/>
    <property type="match status" value="1"/>
</dbReference>
<evidence type="ECO:0000256" key="1">
    <source>
        <dbReference type="ARBA" id="ARBA00022741"/>
    </source>
</evidence>
<dbReference type="InterPro" id="IPR030378">
    <property type="entry name" value="G_CP_dom"/>
</dbReference>
<accession>A0A3B0W6W2</accession>
<evidence type="ECO:0000256" key="2">
    <source>
        <dbReference type="ARBA" id="ARBA00023134"/>
    </source>
</evidence>
<evidence type="ECO:0000259" key="4">
    <source>
        <dbReference type="PROSITE" id="PS51721"/>
    </source>
</evidence>
<dbReference type="SUPFAM" id="SSF52540">
    <property type="entry name" value="P-loop containing nucleoside triphosphate hydrolases"/>
    <property type="match status" value="1"/>
</dbReference>
<dbReference type="PROSITE" id="PS50936">
    <property type="entry name" value="ENGC_GTPASE"/>
    <property type="match status" value="1"/>
</dbReference>
<organism evidence="5">
    <name type="scientific">hydrothermal vent metagenome</name>
    <dbReference type="NCBI Taxonomy" id="652676"/>
    <lineage>
        <taxon>unclassified sequences</taxon>
        <taxon>metagenomes</taxon>
        <taxon>ecological metagenomes</taxon>
    </lineage>
</organism>
<protein>
    <submittedName>
        <fullName evidence="5">Ribosome small subunit biogenesis RbfA-release protein RsgA</fullName>
    </submittedName>
</protein>